<name>B9T975_RICCO</name>
<proteinExistence type="predicted"/>
<feature type="region of interest" description="Disordered" evidence="1">
    <location>
        <begin position="34"/>
        <end position="59"/>
    </location>
</feature>
<dbReference type="AlphaFoldDB" id="B9T975"/>
<organism evidence="2 3">
    <name type="scientific">Ricinus communis</name>
    <name type="common">Castor bean</name>
    <dbReference type="NCBI Taxonomy" id="3988"/>
    <lineage>
        <taxon>Eukaryota</taxon>
        <taxon>Viridiplantae</taxon>
        <taxon>Streptophyta</taxon>
        <taxon>Embryophyta</taxon>
        <taxon>Tracheophyta</taxon>
        <taxon>Spermatophyta</taxon>
        <taxon>Magnoliopsida</taxon>
        <taxon>eudicotyledons</taxon>
        <taxon>Gunneridae</taxon>
        <taxon>Pentapetalae</taxon>
        <taxon>rosids</taxon>
        <taxon>fabids</taxon>
        <taxon>Malpighiales</taxon>
        <taxon>Euphorbiaceae</taxon>
        <taxon>Acalyphoideae</taxon>
        <taxon>Acalypheae</taxon>
        <taxon>Ricinus</taxon>
    </lineage>
</organism>
<evidence type="ECO:0000313" key="2">
    <source>
        <dbReference type="EMBL" id="EEF27588.1"/>
    </source>
</evidence>
<dbReference type="EMBL" id="EQ975314">
    <property type="protein sequence ID" value="EEF27588.1"/>
    <property type="molecule type" value="Genomic_DNA"/>
</dbReference>
<reference evidence="3" key="1">
    <citation type="journal article" date="2010" name="Nat. Biotechnol.">
        <title>Draft genome sequence of the oilseed species Ricinus communis.</title>
        <authorList>
            <person name="Chan A.P."/>
            <person name="Crabtree J."/>
            <person name="Zhao Q."/>
            <person name="Lorenzi H."/>
            <person name="Orvis J."/>
            <person name="Puiu D."/>
            <person name="Melake-Berhan A."/>
            <person name="Jones K.M."/>
            <person name="Redman J."/>
            <person name="Chen G."/>
            <person name="Cahoon E.B."/>
            <person name="Gedil M."/>
            <person name="Stanke M."/>
            <person name="Haas B.J."/>
            <person name="Wortman J.R."/>
            <person name="Fraser-Liggett C.M."/>
            <person name="Ravel J."/>
            <person name="Rabinowicz P.D."/>
        </authorList>
    </citation>
    <scope>NUCLEOTIDE SEQUENCE [LARGE SCALE GENOMIC DNA]</scope>
    <source>
        <strain evidence="3">cv. Hale</strain>
    </source>
</reference>
<accession>B9T975</accession>
<gene>
    <name evidence="2" type="ORF">RCOM_0055280</name>
</gene>
<evidence type="ECO:0000256" key="1">
    <source>
        <dbReference type="SAM" id="MobiDB-lite"/>
    </source>
</evidence>
<dbReference type="InParanoid" id="B9T975"/>
<evidence type="ECO:0000313" key="3">
    <source>
        <dbReference type="Proteomes" id="UP000008311"/>
    </source>
</evidence>
<dbReference type="Proteomes" id="UP000008311">
    <property type="component" value="Unassembled WGS sequence"/>
</dbReference>
<keyword evidence="3" id="KW-1185">Reference proteome</keyword>
<feature type="compositionally biased region" description="Low complexity" evidence="1">
    <location>
        <begin position="49"/>
        <end position="59"/>
    </location>
</feature>
<sequence length="59" mass="6182">MRTDGKVHGAPIGRWLRSHLLPQAATCQPIIGMAPPAASKQRPTAHRGAAASAARQGCR</sequence>
<protein>
    <submittedName>
        <fullName evidence="2">Uncharacterized protein</fullName>
    </submittedName>
</protein>